<accession>A0ACC3B8E7</accession>
<evidence type="ECO:0000313" key="2">
    <source>
        <dbReference type="Proteomes" id="UP001177260"/>
    </source>
</evidence>
<protein>
    <submittedName>
        <fullName evidence="1">Uncharacterized protein</fullName>
    </submittedName>
</protein>
<name>A0ACC3B8E7_9EURO</name>
<proteinExistence type="predicted"/>
<reference evidence="1 2" key="1">
    <citation type="journal article" date="2023" name="ACS Omega">
        <title>Identification of the Neoaspergillic Acid Biosynthesis Gene Cluster by Establishing an In Vitro CRISPR-Ribonucleoprotein Genetic System in Aspergillus melleus.</title>
        <authorList>
            <person name="Yuan B."/>
            <person name="Grau M.F."/>
            <person name="Murata R.M."/>
            <person name="Torok T."/>
            <person name="Venkateswaran K."/>
            <person name="Stajich J.E."/>
            <person name="Wang C.C.C."/>
        </authorList>
    </citation>
    <scope>NUCLEOTIDE SEQUENCE [LARGE SCALE GENOMIC DNA]</scope>
    <source>
        <strain evidence="1 2">IMV 1140</strain>
    </source>
</reference>
<gene>
    <name evidence="1" type="ORF">N8T08_002765</name>
</gene>
<evidence type="ECO:0000313" key="1">
    <source>
        <dbReference type="EMBL" id="KAK1146692.1"/>
    </source>
</evidence>
<keyword evidence="2" id="KW-1185">Reference proteome</keyword>
<comment type="caution">
    <text evidence="1">The sequence shown here is derived from an EMBL/GenBank/DDBJ whole genome shotgun (WGS) entry which is preliminary data.</text>
</comment>
<dbReference type="EMBL" id="JAOPJF010000016">
    <property type="protein sequence ID" value="KAK1146692.1"/>
    <property type="molecule type" value="Genomic_DNA"/>
</dbReference>
<organism evidence="1 2">
    <name type="scientific">Aspergillus melleus</name>
    <dbReference type="NCBI Taxonomy" id="138277"/>
    <lineage>
        <taxon>Eukaryota</taxon>
        <taxon>Fungi</taxon>
        <taxon>Dikarya</taxon>
        <taxon>Ascomycota</taxon>
        <taxon>Pezizomycotina</taxon>
        <taxon>Eurotiomycetes</taxon>
        <taxon>Eurotiomycetidae</taxon>
        <taxon>Eurotiales</taxon>
        <taxon>Aspergillaceae</taxon>
        <taxon>Aspergillus</taxon>
        <taxon>Aspergillus subgen. Circumdati</taxon>
    </lineage>
</organism>
<dbReference type="Proteomes" id="UP001177260">
    <property type="component" value="Unassembled WGS sequence"/>
</dbReference>
<sequence>MRDSLFAKRTLLSPLSTPLIRSPFRLPLRYSSSTPRRETHGPGPGSKDSAIFNNSLQKTLEAHRLQNRNGLIRKIILKDHPGEHSHPEETAVVPEEQPPLPIATPRPVSASKPPRSAKQKAPRRSATTPHSPEWGDGRVRWAANAKRNRPEQSPWMAYMGGPDHAQLDGISQLDAEVRALDKYLSPTVQERSHVARVVAEVHGLLADIVPRSPRLIGPWRTGLAMSHSDLEFVLPVPDSARSIEKDRKPSATRPLVLQSYADLLRNVEDALRWSSTFGDRVRVVGKRNSILTAIHCPTGLGLQFRCGEGPPASIEYIRDYHAEYPSVRPLYMTLRLILESRFVIGSHNLSISPDALVMLLVSFLKTNHGRFRASGGSLGEQLLGFLHFYGTTVDLTTTGISVDPPGCFNAETVKSASKEYDPDDMPAYLRGQRALVNLKRTAASRRNLPTASRLCIQDPANYMNDLGRSCTRTRDLQVAFAHAYSLIRASLDTHKTANDGRPGESLLAHALRANFDDFSRVRDRIASSVRGSAATSTHPDLLS</sequence>